<keyword evidence="4" id="KW-0503">Monooxygenase</keyword>
<dbReference type="InterPro" id="IPR002938">
    <property type="entry name" value="FAD-bd"/>
</dbReference>
<feature type="domain" description="FAD-binding" evidence="3">
    <location>
        <begin position="30"/>
        <end position="349"/>
    </location>
</feature>
<dbReference type="PRINTS" id="PR00420">
    <property type="entry name" value="RNGMNOXGNASE"/>
</dbReference>
<gene>
    <name evidence="4" type="ORF">H9786_06575</name>
</gene>
<proteinExistence type="predicted"/>
<dbReference type="PANTHER" id="PTHR43476:SF3">
    <property type="entry name" value="FAD-BINDING MONOOXYGENASE"/>
    <property type="match status" value="1"/>
</dbReference>
<accession>A0A9D2LCN0</accession>
<dbReference type="InterPro" id="IPR050631">
    <property type="entry name" value="PheA/TfdB_FAD_monoxygenase"/>
</dbReference>
<dbReference type="EMBL" id="DWZH01000044">
    <property type="protein sequence ID" value="HJB10182.1"/>
    <property type="molecule type" value="Genomic_DNA"/>
</dbReference>
<evidence type="ECO:0000313" key="4">
    <source>
        <dbReference type="EMBL" id="HJB10182.1"/>
    </source>
</evidence>
<dbReference type="Proteomes" id="UP000823823">
    <property type="component" value="Unassembled WGS sequence"/>
</dbReference>
<dbReference type="Pfam" id="PF01494">
    <property type="entry name" value="FAD_binding_3"/>
    <property type="match status" value="1"/>
</dbReference>
<evidence type="ECO:0000256" key="1">
    <source>
        <dbReference type="ARBA" id="ARBA00023002"/>
    </source>
</evidence>
<dbReference type="GO" id="GO:0019622">
    <property type="term" value="P:3-(3-hydroxy)phenylpropionate catabolic process"/>
    <property type="evidence" value="ECO:0007669"/>
    <property type="project" value="TreeGrafter"/>
</dbReference>
<keyword evidence="1" id="KW-0560">Oxidoreductase</keyword>
<dbReference type="AlphaFoldDB" id="A0A9D2LCN0"/>
<dbReference type="Gene3D" id="3.50.50.60">
    <property type="entry name" value="FAD/NAD(P)-binding domain"/>
    <property type="match status" value="1"/>
</dbReference>
<dbReference type="PANTHER" id="PTHR43476">
    <property type="entry name" value="3-(3-HYDROXY-PHENYL)PROPIONATE/3-HYDROXYCINNAMIC ACID HYDROXYLASE"/>
    <property type="match status" value="1"/>
</dbReference>
<reference evidence="4" key="1">
    <citation type="journal article" date="2021" name="PeerJ">
        <title>Extensive microbial diversity within the chicken gut microbiome revealed by metagenomics and culture.</title>
        <authorList>
            <person name="Gilroy R."/>
            <person name="Ravi A."/>
            <person name="Getino M."/>
            <person name="Pursley I."/>
            <person name="Horton D.L."/>
            <person name="Alikhan N.F."/>
            <person name="Baker D."/>
            <person name="Gharbi K."/>
            <person name="Hall N."/>
            <person name="Watson M."/>
            <person name="Adriaenssens E.M."/>
            <person name="Foster-Nyarko E."/>
            <person name="Jarju S."/>
            <person name="Secka A."/>
            <person name="Antonio M."/>
            <person name="Oren A."/>
            <person name="Chaudhuri R.R."/>
            <person name="La Ragione R."/>
            <person name="Hildebrand F."/>
            <person name="Pallen M.J."/>
        </authorList>
    </citation>
    <scope>NUCLEOTIDE SEQUENCE</scope>
    <source>
        <strain evidence="4">ChiHjej13B12-24818</strain>
    </source>
</reference>
<dbReference type="GO" id="GO:0071949">
    <property type="term" value="F:FAD binding"/>
    <property type="evidence" value="ECO:0007669"/>
    <property type="project" value="InterPro"/>
</dbReference>
<sequence length="428" mass="45307">MTGREPQHGDLPSQSAPPPSGHEGLPEHSCEVLIVGGGPCGLLLAALLAQRGVDVVVLERRLEPSAHSRAIGLHPPAVNALGAVGLAGRAVAEGAPIAGGQARSRGRLLGSLTFERAWPQRPYVLALPQSRTETLLAERLAALAPAALHRGVEVVGLDADGGDISVTARPAAGSCPDGDAGPLRWRARLVIGADGPRSRVRDLAGIRTALTTYPDTYLMGDVADSGTRRGARIHLEPGGVIEAFPLPGAMRRWVAHTGTARLGTGRFGKSRSARTPEELAAIVRRRTGERIDPATNTMISAFGVRRRTAERMVDGRVVLIGDAAHEVSPIGGQGMTLGWLDALALAPLLEDAVQQDLRCPLHLLPRFRRFEREQLCLARGAGRLAHVNMALGRPLPVPLVVLRDAALRAVLATPMRHGLARAYSMAWA</sequence>
<reference evidence="4" key="2">
    <citation type="submission" date="2021-04" db="EMBL/GenBank/DDBJ databases">
        <authorList>
            <person name="Gilroy R."/>
        </authorList>
    </citation>
    <scope>NUCLEOTIDE SEQUENCE</scope>
    <source>
        <strain evidence="4">ChiHjej13B12-24818</strain>
    </source>
</reference>
<dbReference type="Gene3D" id="3.30.70.2450">
    <property type="match status" value="1"/>
</dbReference>
<feature type="region of interest" description="Disordered" evidence="2">
    <location>
        <begin position="1"/>
        <end position="25"/>
    </location>
</feature>
<comment type="caution">
    <text evidence="4">The sequence shown here is derived from an EMBL/GenBank/DDBJ whole genome shotgun (WGS) entry which is preliminary data.</text>
</comment>
<dbReference type="InterPro" id="IPR036188">
    <property type="entry name" value="FAD/NAD-bd_sf"/>
</dbReference>
<organism evidence="4 5">
    <name type="scientific">Candidatus Brachybacterium merdavium</name>
    <dbReference type="NCBI Taxonomy" id="2838513"/>
    <lineage>
        <taxon>Bacteria</taxon>
        <taxon>Bacillati</taxon>
        <taxon>Actinomycetota</taxon>
        <taxon>Actinomycetes</taxon>
        <taxon>Micrococcales</taxon>
        <taxon>Dermabacteraceae</taxon>
        <taxon>Brachybacterium</taxon>
    </lineage>
</organism>
<name>A0A9D2LCN0_9MICO</name>
<evidence type="ECO:0000313" key="5">
    <source>
        <dbReference type="Proteomes" id="UP000823823"/>
    </source>
</evidence>
<dbReference type="GO" id="GO:0008688">
    <property type="term" value="F:3-(3-hydroxyphenyl)propionate hydroxylase activity"/>
    <property type="evidence" value="ECO:0007669"/>
    <property type="project" value="TreeGrafter"/>
</dbReference>
<dbReference type="SUPFAM" id="SSF51905">
    <property type="entry name" value="FAD/NAD(P)-binding domain"/>
    <property type="match status" value="1"/>
</dbReference>
<protein>
    <submittedName>
        <fullName evidence="4">FAD-dependent monooxygenase</fullName>
    </submittedName>
</protein>
<evidence type="ECO:0000259" key="3">
    <source>
        <dbReference type="Pfam" id="PF01494"/>
    </source>
</evidence>
<evidence type="ECO:0000256" key="2">
    <source>
        <dbReference type="SAM" id="MobiDB-lite"/>
    </source>
</evidence>